<dbReference type="EMBL" id="LCDO01000008">
    <property type="protein sequence ID" value="KKS56630.1"/>
    <property type="molecule type" value="Genomic_DNA"/>
</dbReference>
<accession>A0A0G1A6J6</accession>
<dbReference type="Pfam" id="PF18924">
    <property type="entry name" value="DUF5674"/>
    <property type="match status" value="1"/>
</dbReference>
<gene>
    <name evidence="1" type="ORF">UV20_C0008G0006</name>
</gene>
<dbReference type="Proteomes" id="UP000034837">
    <property type="component" value="Unassembled WGS sequence"/>
</dbReference>
<evidence type="ECO:0000313" key="2">
    <source>
        <dbReference type="Proteomes" id="UP000034837"/>
    </source>
</evidence>
<dbReference type="AlphaFoldDB" id="A0A0G1A6J6"/>
<name>A0A0G1A6J6_9BACT</name>
<protein>
    <submittedName>
        <fullName evidence="1">Uncharacterized protein</fullName>
    </submittedName>
</protein>
<dbReference type="InterPro" id="IPR043731">
    <property type="entry name" value="DUF5674"/>
</dbReference>
<evidence type="ECO:0000313" key="1">
    <source>
        <dbReference type="EMBL" id="KKS56630.1"/>
    </source>
</evidence>
<proteinExistence type="predicted"/>
<reference evidence="1 2" key="1">
    <citation type="journal article" date="2015" name="Nature">
        <title>rRNA introns, odd ribosomes, and small enigmatic genomes across a large radiation of phyla.</title>
        <authorList>
            <person name="Brown C.T."/>
            <person name="Hug L.A."/>
            <person name="Thomas B.C."/>
            <person name="Sharon I."/>
            <person name="Castelle C.J."/>
            <person name="Singh A."/>
            <person name="Wilkins M.J."/>
            <person name="Williams K.H."/>
            <person name="Banfield J.F."/>
        </authorList>
    </citation>
    <scope>NUCLEOTIDE SEQUENCE [LARGE SCALE GENOMIC DNA]</scope>
</reference>
<comment type="caution">
    <text evidence="1">The sequence shown here is derived from an EMBL/GenBank/DDBJ whole genome shotgun (WGS) entry which is preliminary data.</text>
</comment>
<sequence length="120" mass="13759">MENSRIISEKISLAELKKIAEERFGDLVKAVVDLEKGSMVIGGEMHADEESVLLNNQSKQENLWGINLYPEQLGENFVEFDSMINIRPRQNNRSRGVEDEQIRKKIIEIVDNLIDYGHST</sequence>
<organism evidence="1 2">
    <name type="scientific">Candidatus Magasanikbacteria bacterium GW2011_GWA2_42_32</name>
    <dbReference type="NCBI Taxonomy" id="1619039"/>
    <lineage>
        <taxon>Bacteria</taxon>
        <taxon>Candidatus Magasanikiibacteriota</taxon>
    </lineage>
</organism>